<dbReference type="Gene3D" id="3.40.50.300">
    <property type="entry name" value="P-loop containing nucleotide triphosphate hydrolases"/>
    <property type="match status" value="1"/>
</dbReference>
<dbReference type="GO" id="GO:0030894">
    <property type="term" value="C:replisome"/>
    <property type="evidence" value="ECO:0007669"/>
    <property type="project" value="TreeGrafter"/>
</dbReference>
<reference evidence="7" key="1">
    <citation type="submission" date="2017-05" db="UniProtKB">
        <authorList>
            <consortium name="EnsemblMetazoa"/>
        </authorList>
    </citation>
    <scope>IDENTIFICATION</scope>
</reference>
<dbReference type="GO" id="GO:0005737">
    <property type="term" value="C:cytoplasm"/>
    <property type="evidence" value="ECO:0007669"/>
    <property type="project" value="TreeGrafter"/>
</dbReference>
<accession>A0A1X7UN26</accession>
<dbReference type="PANTHER" id="PTHR13710">
    <property type="entry name" value="DNA HELICASE RECQ FAMILY MEMBER"/>
    <property type="match status" value="1"/>
</dbReference>
<dbReference type="SUPFAM" id="SSF52540">
    <property type="entry name" value="P-loop containing nucleoside triphosphate hydrolases"/>
    <property type="match status" value="1"/>
</dbReference>
<dbReference type="EnsemblMetazoa" id="Aqu2.1.29163_001">
    <property type="protein sequence ID" value="Aqu2.1.29163_001"/>
    <property type="gene ID" value="Aqu2.1.29163"/>
</dbReference>
<keyword evidence="3" id="KW-0413">Isomerase</keyword>
<dbReference type="InterPro" id="IPR011545">
    <property type="entry name" value="DEAD/DEAH_box_helicase_dom"/>
</dbReference>
<dbReference type="EC" id="5.6.2.4" evidence="5"/>
<dbReference type="GO" id="GO:0043138">
    <property type="term" value="F:3'-5' DNA helicase activity"/>
    <property type="evidence" value="ECO:0007669"/>
    <property type="project" value="UniProtKB-EC"/>
</dbReference>
<name>A0A1X7UN26_AMPQE</name>
<comment type="similarity">
    <text evidence="1">Belongs to the helicase family. RecQ subfamily.</text>
</comment>
<evidence type="ECO:0000256" key="1">
    <source>
        <dbReference type="ARBA" id="ARBA00005446"/>
    </source>
</evidence>
<protein>
    <recommendedName>
        <fullName evidence="5">DNA 3'-5' helicase</fullName>
        <ecNumber evidence="5">5.6.2.4</ecNumber>
    </recommendedName>
</protein>
<dbReference type="PROSITE" id="PS51192">
    <property type="entry name" value="HELICASE_ATP_BIND_1"/>
    <property type="match status" value="1"/>
</dbReference>
<dbReference type="GO" id="GO:0006310">
    <property type="term" value="P:DNA recombination"/>
    <property type="evidence" value="ECO:0007669"/>
    <property type="project" value="TreeGrafter"/>
</dbReference>
<dbReference type="GO" id="GO:0006281">
    <property type="term" value="P:DNA repair"/>
    <property type="evidence" value="ECO:0007669"/>
    <property type="project" value="TreeGrafter"/>
</dbReference>
<evidence type="ECO:0000259" key="6">
    <source>
        <dbReference type="PROSITE" id="PS51192"/>
    </source>
</evidence>
<dbReference type="GO" id="GO:0005524">
    <property type="term" value="F:ATP binding"/>
    <property type="evidence" value="ECO:0007669"/>
    <property type="project" value="InterPro"/>
</dbReference>
<dbReference type="PANTHER" id="PTHR13710:SF105">
    <property type="entry name" value="ATP-DEPENDENT DNA HELICASE Q1"/>
    <property type="match status" value="1"/>
</dbReference>
<dbReference type="GO" id="GO:0003677">
    <property type="term" value="F:DNA binding"/>
    <property type="evidence" value="ECO:0007669"/>
    <property type="project" value="UniProtKB-KW"/>
</dbReference>
<evidence type="ECO:0000313" key="7">
    <source>
        <dbReference type="EnsemblMetazoa" id="Aqu2.1.29163_001"/>
    </source>
</evidence>
<dbReference type="AlphaFoldDB" id="A0A1X7UN26"/>
<dbReference type="eggNOG" id="KOG0351">
    <property type="taxonomic scope" value="Eukaryota"/>
</dbReference>
<evidence type="ECO:0000256" key="4">
    <source>
        <dbReference type="ARBA" id="ARBA00034617"/>
    </source>
</evidence>
<evidence type="ECO:0000256" key="2">
    <source>
        <dbReference type="ARBA" id="ARBA00023125"/>
    </source>
</evidence>
<dbReference type="InterPro" id="IPR027417">
    <property type="entry name" value="P-loop_NTPase"/>
</dbReference>
<dbReference type="InParanoid" id="A0A1X7UN26"/>
<dbReference type="InterPro" id="IPR014001">
    <property type="entry name" value="Helicase_ATP-bd"/>
</dbReference>
<evidence type="ECO:0000256" key="3">
    <source>
        <dbReference type="ARBA" id="ARBA00023235"/>
    </source>
</evidence>
<organism evidence="7">
    <name type="scientific">Amphimedon queenslandica</name>
    <name type="common">Sponge</name>
    <dbReference type="NCBI Taxonomy" id="400682"/>
    <lineage>
        <taxon>Eukaryota</taxon>
        <taxon>Metazoa</taxon>
        <taxon>Porifera</taxon>
        <taxon>Demospongiae</taxon>
        <taxon>Heteroscleromorpha</taxon>
        <taxon>Haplosclerida</taxon>
        <taxon>Niphatidae</taxon>
        <taxon>Amphimedon</taxon>
    </lineage>
</organism>
<keyword evidence="2" id="KW-0238">DNA-binding</keyword>
<dbReference type="STRING" id="400682.A0A1X7UN26"/>
<proteinExistence type="inferred from homology"/>
<sequence>MPSEPVGWSGKLPLIKLVQRPTVDMQGSIVICVSPLVSLMMDQKAKFTPGGIKAEFVGEQQTDSIAIKPVLSGAIELVYISPESLLANTMFRNMLLSLNYKKKLVVFVVDEAHCVKCCNIRSLLPSHVNVMALTATATNDTYKAVCQRLS</sequence>
<evidence type="ECO:0000256" key="5">
    <source>
        <dbReference type="ARBA" id="ARBA00034808"/>
    </source>
</evidence>
<feature type="domain" description="Helicase ATP-binding" evidence="6">
    <location>
        <begin position="12"/>
        <end position="150"/>
    </location>
</feature>
<dbReference type="GO" id="GO:0009378">
    <property type="term" value="F:four-way junction helicase activity"/>
    <property type="evidence" value="ECO:0007669"/>
    <property type="project" value="TreeGrafter"/>
</dbReference>
<dbReference type="Pfam" id="PF00270">
    <property type="entry name" value="DEAD"/>
    <property type="match status" value="1"/>
</dbReference>
<comment type="catalytic activity">
    <reaction evidence="4">
        <text>Couples ATP hydrolysis with the unwinding of duplex DNA by translocating in the 3'-5' direction.</text>
        <dbReference type="EC" id="5.6.2.4"/>
    </reaction>
</comment>